<evidence type="ECO:0000256" key="3">
    <source>
        <dbReference type="SAM" id="SignalP"/>
    </source>
</evidence>
<organism evidence="4 5">
    <name type="scientific">Coniella lustricola</name>
    <dbReference type="NCBI Taxonomy" id="2025994"/>
    <lineage>
        <taxon>Eukaryota</taxon>
        <taxon>Fungi</taxon>
        <taxon>Dikarya</taxon>
        <taxon>Ascomycota</taxon>
        <taxon>Pezizomycotina</taxon>
        <taxon>Sordariomycetes</taxon>
        <taxon>Sordariomycetidae</taxon>
        <taxon>Diaporthales</taxon>
        <taxon>Schizoparmaceae</taxon>
        <taxon>Coniella</taxon>
    </lineage>
</organism>
<keyword evidence="2" id="KW-1133">Transmembrane helix</keyword>
<reference evidence="4 5" key="1">
    <citation type="journal article" date="2018" name="Mycol. Prog.">
        <title>Coniella lustricola, a new species from submerged detritus.</title>
        <authorList>
            <person name="Raudabaugh D.B."/>
            <person name="Iturriaga T."/>
            <person name="Carver A."/>
            <person name="Mondo S."/>
            <person name="Pangilinan J."/>
            <person name="Lipzen A."/>
            <person name="He G."/>
            <person name="Amirebrahimi M."/>
            <person name="Grigoriev I.V."/>
            <person name="Miller A.N."/>
        </authorList>
    </citation>
    <scope>NUCLEOTIDE SEQUENCE [LARGE SCALE GENOMIC DNA]</scope>
    <source>
        <strain evidence="4 5">B22-T-1</strain>
    </source>
</reference>
<proteinExistence type="predicted"/>
<keyword evidence="5" id="KW-1185">Reference proteome</keyword>
<feature type="transmembrane region" description="Helical" evidence="2">
    <location>
        <begin position="441"/>
        <end position="460"/>
    </location>
</feature>
<feature type="region of interest" description="Disordered" evidence="1">
    <location>
        <begin position="367"/>
        <end position="386"/>
    </location>
</feature>
<keyword evidence="3" id="KW-0732">Signal</keyword>
<gene>
    <name evidence="4" type="ORF">BD289DRAFT_210828</name>
</gene>
<evidence type="ECO:0000313" key="5">
    <source>
        <dbReference type="Proteomes" id="UP000241462"/>
    </source>
</evidence>
<evidence type="ECO:0000313" key="4">
    <source>
        <dbReference type="EMBL" id="PSR90634.1"/>
    </source>
</evidence>
<feature type="signal peptide" evidence="3">
    <location>
        <begin position="1"/>
        <end position="23"/>
    </location>
</feature>
<dbReference type="Proteomes" id="UP000241462">
    <property type="component" value="Unassembled WGS sequence"/>
</dbReference>
<protein>
    <submittedName>
        <fullName evidence="4">Uncharacterized protein</fullName>
    </submittedName>
</protein>
<sequence>MKLSHILSSFMLAVPSLVNLIAASLVPKDIVGTGPINGGYVLPSGPASTAFSGDNDLDAFGISAQPVTSTVSSGRGDRVVTTVAPLKSNFTATWTPITITYTSVQTSVMEPSTETAVRSAVTKFEGTTTETEMIGGHVTTFTIVIVTSYSTETIYTTTFVAPSVPVTVLRSWVRTTTSEKLVTQTLSTVSTEIVSLTLKESQTAILIEQPLGAEDMNTTINSSTSTQATISNFTISFFKSAPPVTGFPSIPLGHHYPNVTTVSYSDSALVTAHGYNFSSVSTTPINVTTVTIEGNKSYSYPLPLFKNTTAVIGGGLGVLSAQAVPTGEILSLSSATIGGFEETLTFNGLCKHTTTVTILTTQEVQNSNGYGNGSDNPSTTYRTSTNRLSGTLTRGRTMTSTLTVYLSGAATANHGGDVPSATATAGSGTASIKSGFGASNMVYFAIYHLTVLFIVGLMPLI</sequence>
<keyword evidence="2" id="KW-0812">Transmembrane</keyword>
<name>A0A2T3ABW2_9PEZI</name>
<dbReference type="AlphaFoldDB" id="A0A2T3ABW2"/>
<evidence type="ECO:0000256" key="1">
    <source>
        <dbReference type="SAM" id="MobiDB-lite"/>
    </source>
</evidence>
<keyword evidence="2" id="KW-0472">Membrane</keyword>
<feature type="chain" id="PRO_5015705102" evidence="3">
    <location>
        <begin position="24"/>
        <end position="461"/>
    </location>
</feature>
<evidence type="ECO:0000256" key="2">
    <source>
        <dbReference type="SAM" id="Phobius"/>
    </source>
</evidence>
<dbReference type="EMBL" id="KZ678417">
    <property type="protein sequence ID" value="PSR90634.1"/>
    <property type="molecule type" value="Genomic_DNA"/>
</dbReference>
<accession>A0A2T3ABW2</accession>
<dbReference type="InParanoid" id="A0A2T3ABW2"/>